<name>A0A8C8SWW4_9SAUR</name>
<evidence type="ECO:0000313" key="1">
    <source>
        <dbReference type="Ensembl" id="ENSPCEP00000025622.1"/>
    </source>
</evidence>
<accession>A0A8C8SWW4</accession>
<proteinExistence type="predicted"/>
<evidence type="ECO:0000313" key="2">
    <source>
        <dbReference type="Proteomes" id="UP000694393"/>
    </source>
</evidence>
<reference evidence="1" key="2">
    <citation type="submission" date="2025-09" db="UniProtKB">
        <authorList>
            <consortium name="Ensembl"/>
        </authorList>
    </citation>
    <scope>IDENTIFICATION</scope>
</reference>
<dbReference type="AlphaFoldDB" id="A0A8C8SWW4"/>
<evidence type="ECO:0008006" key="3">
    <source>
        <dbReference type="Google" id="ProtNLM"/>
    </source>
</evidence>
<dbReference type="Proteomes" id="UP000694393">
    <property type="component" value="Unplaced"/>
</dbReference>
<organism evidence="1 2">
    <name type="scientific">Pelusios castaneus</name>
    <name type="common">West African mud turtle</name>
    <dbReference type="NCBI Taxonomy" id="367368"/>
    <lineage>
        <taxon>Eukaryota</taxon>
        <taxon>Metazoa</taxon>
        <taxon>Chordata</taxon>
        <taxon>Craniata</taxon>
        <taxon>Vertebrata</taxon>
        <taxon>Euteleostomi</taxon>
        <taxon>Archelosauria</taxon>
        <taxon>Testudinata</taxon>
        <taxon>Testudines</taxon>
        <taxon>Pleurodira</taxon>
        <taxon>Pelomedusidae</taxon>
        <taxon>Pelusios</taxon>
    </lineage>
</organism>
<sequence>MIEPYQFSLSLSNTHTHGRQRGIPWVRPRSTPDALRLEVLTQEAKRLVQGTADLPQASFSSRGSPNPVECLPQYPSSGIGIEYRTEGKFFSLQHLHSKTKVTTTVITNLQHADNCAIFAHTEADLKSTVGLFSGTDHNLGLSLNIGKTKVLHQPAPGCVATFLPQIVIRGEPLENAEHFPYFGSHLSPAANLDMEIEHRICCVSTYFRKLLCPVFIDRPLQMETKTLVYNVVIILILL</sequence>
<dbReference type="Ensembl" id="ENSPCET00000026478.1">
    <property type="protein sequence ID" value="ENSPCEP00000025622.1"/>
    <property type="gene ID" value="ENSPCEG00000019297.1"/>
</dbReference>
<dbReference type="PANTHER" id="PTHR47027">
    <property type="entry name" value="REVERSE TRANSCRIPTASE DOMAIN-CONTAINING PROTEIN"/>
    <property type="match status" value="1"/>
</dbReference>
<reference evidence="1" key="1">
    <citation type="submission" date="2025-08" db="UniProtKB">
        <authorList>
            <consortium name="Ensembl"/>
        </authorList>
    </citation>
    <scope>IDENTIFICATION</scope>
</reference>
<protein>
    <recommendedName>
        <fullName evidence="3">Reverse transcriptase</fullName>
    </recommendedName>
</protein>
<keyword evidence="2" id="KW-1185">Reference proteome</keyword>
<dbReference type="PANTHER" id="PTHR47027:SF30">
    <property type="entry name" value="THAP-TYPE DOMAIN-CONTAINING PROTEIN"/>
    <property type="match status" value="1"/>
</dbReference>